<evidence type="ECO:0000313" key="2">
    <source>
        <dbReference type="Proteomes" id="UP000252139"/>
    </source>
</evidence>
<organism evidence="1 2">
    <name type="scientific">Rhizopus azygosporus</name>
    <name type="common">Rhizopus microsporus var. azygosporus</name>
    <dbReference type="NCBI Taxonomy" id="86630"/>
    <lineage>
        <taxon>Eukaryota</taxon>
        <taxon>Fungi</taxon>
        <taxon>Fungi incertae sedis</taxon>
        <taxon>Mucoromycota</taxon>
        <taxon>Mucoromycotina</taxon>
        <taxon>Mucoromycetes</taxon>
        <taxon>Mucorales</taxon>
        <taxon>Mucorineae</taxon>
        <taxon>Rhizopodaceae</taxon>
        <taxon>Rhizopus</taxon>
    </lineage>
</organism>
<dbReference type="OrthoDB" id="2247249at2759"/>
<sequence length="113" mass="12827">MEGVLTEINDPKIVLESLTNYGSYLSKKSEEKQAAVATEVAPKPIEVVQPASSTSAYNDYSDLTREIFVNRMIESPVERGNVTRHAKKLGINPRTAKRWWDYYLETGEVSYKK</sequence>
<reference evidence="1 2" key="1">
    <citation type="journal article" date="2018" name="G3 (Bethesda)">
        <title>Phylogenetic and Phylogenomic Definition of Rhizopus Species.</title>
        <authorList>
            <person name="Gryganskyi A.P."/>
            <person name="Golan J."/>
            <person name="Dolatabadi S."/>
            <person name="Mondo S."/>
            <person name="Robb S."/>
            <person name="Idnurm A."/>
            <person name="Muszewska A."/>
            <person name="Steczkiewicz K."/>
            <person name="Masonjones S."/>
            <person name="Liao H.L."/>
            <person name="Gajdeczka M.T."/>
            <person name="Anike F."/>
            <person name="Vuek A."/>
            <person name="Anishchenko I.M."/>
            <person name="Voigt K."/>
            <person name="de Hoog G.S."/>
            <person name="Smith M.E."/>
            <person name="Heitman J."/>
            <person name="Vilgalys R."/>
            <person name="Stajich J.E."/>
        </authorList>
    </citation>
    <scope>NUCLEOTIDE SEQUENCE [LARGE SCALE GENOMIC DNA]</scope>
    <source>
        <strain evidence="1 2">CBS 357.93</strain>
    </source>
</reference>
<accession>A0A367JNS0</accession>
<name>A0A367JNS0_RHIAZ</name>
<keyword evidence="2" id="KW-1185">Reference proteome</keyword>
<dbReference type="AlphaFoldDB" id="A0A367JNS0"/>
<evidence type="ECO:0000313" key="1">
    <source>
        <dbReference type="EMBL" id="RCH91577.1"/>
    </source>
</evidence>
<gene>
    <name evidence="1" type="ORF">CU097_012954</name>
</gene>
<comment type="caution">
    <text evidence="1">The sequence shown here is derived from an EMBL/GenBank/DDBJ whole genome shotgun (WGS) entry which is preliminary data.</text>
</comment>
<protein>
    <submittedName>
        <fullName evidence="1">Uncharacterized protein</fullName>
    </submittedName>
</protein>
<dbReference type="Proteomes" id="UP000252139">
    <property type="component" value="Unassembled WGS sequence"/>
</dbReference>
<dbReference type="EMBL" id="PJQL01000950">
    <property type="protein sequence ID" value="RCH91577.1"/>
    <property type="molecule type" value="Genomic_DNA"/>
</dbReference>
<proteinExistence type="predicted"/>